<sequence>MLLLSASCALAEPYVQWRQVGYAIPEPLAGLKGDATRGRRLVIDRSKGNCLACHRLPIPEEEFHGTVGPSLYGIASRLTEGQIRLRVVDEKRLNPATIMPGYYRDPKHFHRVAEAWRGRTILSPQEVEDVVAYLMTLKEGEK</sequence>
<feature type="domain" description="Cytochrome c" evidence="5">
    <location>
        <begin position="33"/>
        <end position="138"/>
    </location>
</feature>
<evidence type="ECO:0000256" key="3">
    <source>
        <dbReference type="ARBA" id="ARBA00023004"/>
    </source>
</evidence>
<dbReference type="AlphaFoldDB" id="A0A7C5MYH0"/>
<organism evidence="6">
    <name type="scientific">Thiolapillus brandeum</name>
    <dbReference type="NCBI Taxonomy" id="1076588"/>
    <lineage>
        <taxon>Bacteria</taxon>
        <taxon>Pseudomonadati</taxon>
        <taxon>Pseudomonadota</taxon>
        <taxon>Gammaproteobacteria</taxon>
        <taxon>Chromatiales</taxon>
        <taxon>Sedimenticolaceae</taxon>
        <taxon>Thiolapillus</taxon>
    </lineage>
</organism>
<dbReference type="GO" id="GO:0046872">
    <property type="term" value="F:metal ion binding"/>
    <property type="evidence" value="ECO:0007669"/>
    <property type="project" value="UniProtKB-KW"/>
</dbReference>
<keyword evidence="1 4" id="KW-0349">Heme</keyword>
<dbReference type="Pfam" id="PF00034">
    <property type="entry name" value="Cytochrom_C"/>
    <property type="match status" value="1"/>
</dbReference>
<dbReference type="InterPro" id="IPR009056">
    <property type="entry name" value="Cyt_c-like_dom"/>
</dbReference>
<dbReference type="PROSITE" id="PS51007">
    <property type="entry name" value="CYTC"/>
    <property type="match status" value="1"/>
</dbReference>
<gene>
    <name evidence="6" type="primary">soxX</name>
    <name evidence="6" type="ORF">ENJ98_05430</name>
</gene>
<reference evidence="6" key="1">
    <citation type="journal article" date="2020" name="mSystems">
        <title>Genome- and Community-Level Interaction Insights into Carbon Utilization and Element Cycling Functions of Hydrothermarchaeota in Hydrothermal Sediment.</title>
        <authorList>
            <person name="Zhou Z."/>
            <person name="Liu Y."/>
            <person name="Xu W."/>
            <person name="Pan J."/>
            <person name="Luo Z.H."/>
            <person name="Li M."/>
        </authorList>
    </citation>
    <scope>NUCLEOTIDE SEQUENCE [LARGE SCALE GENOMIC DNA]</scope>
    <source>
        <strain evidence="6">HyVt-535</strain>
    </source>
</reference>
<keyword evidence="3 4" id="KW-0408">Iron</keyword>
<dbReference type="EMBL" id="DROM01000326">
    <property type="protein sequence ID" value="HHH13659.1"/>
    <property type="molecule type" value="Genomic_DNA"/>
</dbReference>
<comment type="caution">
    <text evidence="6">The sequence shown here is derived from an EMBL/GenBank/DDBJ whole genome shotgun (WGS) entry which is preliminary data.</text>
</comment>
<accession>A0A7C5MYH0</accession>
<proteinExistence type="predicted"/>
<dbReference type="SUPFAM" id="SSF46626">
    <property type="entry name" value="Cytochrome c"/>
    <property type="match status" value="1"/>
</dbReference>
<evidence type="ECO:0000259" key="5">
    <source>
        <dbReference type="PROSITE" id="PS51007"/>
    </source>
</evidence>
<protein>
    <submittedName>
        <fullName evidence="6">Sulfur oxidation c-type cytochrome SoxX</fullName>
    </submittedName>
</protein>
<dbReference type="InterPro" id="IPR030999">
    <property type="entry name" value="Thiosulf_SoxX"/>
</dbReference>
<dbReference type="GO" id="GO:0009055">
    <property type="term" value="F:electron transfer activity"/>
    <property type="evidence" value="ECO:0007669"/>
    <property type="project" value="InterPro"/>
</dbReference>
<keyword evidence="2 4" id="KW-0479">Metal-binding</keyword>
<dbReference type="Gene3D" id="1.10.760.10">
    <property type="entry name" value="Cytochrome c-like domain"/>
    <property type="match status" value="1"/>
</dbReference>
<evidence type="ECO:0000313" key="6">
    <source>
        <dbReference type="EMBL" id="HHH13659.1"/>
    </source>
</evidence>
<dbReference type="NCBIfam" id="TIGR04485">
    <property type="entry name" value="thiosulf_SoxX"/>
    <property type="match status" value="1"/>
</dbReference>
<dbReference type="Proteomes" id="UP000886100">
    <property type="component" value="Unassembled WGS sequence"/>
</dbReference>
<evidence type="ECO:0000256" key="2">
    <source>
        <dbReference type="ARBA" id="ARBA00022723"/>
    </source>
</evidence>
<name>A0A7C5MYH0_9GAMM</name>
<dbReference type="InterPro" id="IPR036909">
    <property type="entry name" value="Cyt_c-like_dom_sf"/>
</dbReference>
<evidence type="ECO:0000256" key="1">
    <source>
        <dbReference type="ARBA" id="ARBA00022617"/>
    </source>
</evidence>
<dbReference type="GO" id="GO:0020037">
    <property type="term" value="F:heme binding"/>
    <property type="evidence" value="ECO:0007669"/>
    <property type="project" value="InterPro"/>
</dbReference>
<evidence type="ECO:0000256" key="4">
    <source>
        <dbReference type="PROSITE-ProRule" id="PRU00433"/>
    </source>
</evidence>